<feature type="domain" description="VOC" evidence="1">
    <location>
        <begin position="7"/>
        <end position="121"/>
    </location>
</feature>
<dbReference type="GO" id="GO:0051213">
    <property type="term" value="F:dioxygenase activity"/>
    <property type="evidence" value="ECO:0007669"/>
    <property type="project" value="UniProtKB-KW"/>
</dbReference>
<organism evidence="2 3">
    <name type="scientific">Virgibacillus chiguensis</name>
    <dbReference type="NCBI Taxonomy" id="411959"/>
    <lineage>
        <taxon>Bacteria</taxon>
        <taxon>Bacillati</taxon>
        <taxon>Bacillota</taxon>
        <taxon>Bacilli</taxon>
        <taxon>Bacillales</taxon>
        <taxon>Bacillaceae</taxon>
        <taxon>Virgibacillus</taxon>
    </lineage>
</organism>
<accession>A0A1M5PLH2</accession>
<dbReference type="AlphaFoldDB" id="A0A1M5PLH2"/>
<dbReference type="Gene3D" id="3.10.180.10">
    <property type="entry name" value="2,3-Dihydroxybiphenyl 1,2-Dioxygenase, domain 1"/>
    <property type="match status" value="1"/>
</dbReference>
<keyword evidence="2" id="KW-0560">Oxidoreductase</keyword>
<dbReference type="RefSeq" id="WP_073005948.1">
    <property type="nucleotide sequence ID" value="NZ_FQXD01000003.1"/>
</dbReference>
<evidence type="ECO:0000313" key="3">
    <source>
        <dbReference type="Proteomes" id="UP000184079"/>
    </source>
</evidence>
<keyword evidence="2" id="KW-0223">Dioxygenase</keyword>
<dbReference type="PANTHER" id="PTHR39175:SF1">
    <property type="entry name" value="FAMILY PROTEIN, PUTATIVE (AFU_ORTHOLOGUE AFUA_3G15060)-RELATED"/>
    <property type="match status" value="1"/>
</dbReference>
<dbReference type="InterPro" id="IPR004360">
    <property type="entry name" value="Glyas_Fos-R_dOase_dom"/>
</dbReference>
<reference evidence="3" key="1">
    <citation type="submission" date="2016-11" db="EMBL/GenBank/DDBJ databases">
        <authorList>
            <person name="Varghese N."/>
            <person name="Submissions S."/>
        </authorList>
    </citation>
    <scope>NUCLEOTIDE SEQUENCE [LARGE SCALE GENOMIC DNA]</scope>
    <source>
        <strain evidence="3">CGMCC 1.6496</strain>
    </source>
</reference>
<proteinExistence type="predicted"/>
<dbReference type="EMBL" id="FQXD01000003">
    <property type="protein sequence ID" value="SHH02625.1"/>
    <property type="molecule type" value="Genomic_DNA"/>
</dbReference>
<dbReference type="PANTHER" id="PTHR39175">
    <property type="entry name" value="FAMILY PROTEIN, PUTATIVE (AFU_ORTHOLOGUE AFUA_3G15060)-RELATED"/>
    <property type="match status" value="1"/>
</dbReference>
<dbReference type="SUPFAM" id="SSF54593">
    <property type="entry name" value="Glyoxalase/Bleomycin resistance protein/Dihydroxybiphenyl dioxygenase"/>
    <property type="match status" value="1"/>
</dbReference>
<dbReference type="PROSITE" id="PS51819">
    <property type="entry name" value="VOC"/>
    <property type="match status" value="1"/>
</dbReference>
<dbReference type="Proteomes" id="UP000184079">
    <property type="component" value="Unassembled WGS sequence"/>
</dbReference>
<evidence type="ECO:0000259" key="1">
    <source>
        <dbReference type="PROSITE" id="PS51819"/>
    </source>
</evidence>
<dbReference type="Pfam" id="PF00903">
    <property type="entry name" value="Glyoxalase"/>
    <property type="match status" value="1"/>
</dbReference>
<dbReference type="OrthoDB" id="9813630at2"/>
<keyword evidence="3" id="KW-1185">Reference proteome</keyword>
<sequence>MAFYYEKLDHVQLTAPKDEEQTAKAIYVHVLGFKEMNKPENLQKNGGIWLQSGDVHIHICVEEPFVPARKAHPAIYVKHLDELKQYLQDHDVAYLEDERWPNYKRFYVSDPFGNRLEFLEKS</sequence>
<dbReference type="InterPro" id="IPR037523">
    <property type="entry name" value="VOC_core"/>
</dbReference>
<protein>
    <submittedName>
        <fullName evidence="2">Glyoxalase/Bleomycin resistance protein/Dioxygenase superfamily protein</fullName>
    </submittedName>
</protein>
<gene>
    <name evidence="2" type="ORF">SAMN05421807_103119</name>
</gene>
<dbReference type="InterPro" id="IPR029068">
    <property type="entry name" value="Glyas_Bleomycin-R_OHBP_Dase"/>
</dbReference>
<name>A0A1M5PLH2_9BACI</name>
<evidence type="ECO:0000313" key="2">
    <source>
        <dbReference type="EMBL" id="SHH02625.1"/>
    </source>
</evidence>